<feature type="transmembrane region" description="Helical" evidence="1">
    <location>
        <begin position="191"/>
        <end position="210"/>
    </location>
</feature>
<keyword evidence="1" id="KW-0812">Transmembrane</keyword>
<keyword evidence="1" id="KW-0472">Membrane</keyword>
<dbReference type="AlphaFoldDB" id="A0A2H3KNX8"/>
<reference evidence="2 3" key="1">
    <citation type="submission" date="2016-05" db="EMBL/GenBank/DDBJ databases">
        <authorList>
            <person name="Lavstsen T."/>
            <person name="Jespersen J.S."/>
        </authorList>
    </citation>
    <scope>NUCLEOTIDE SEQUENCE [LARGE SCALE GENOMIC DNA]</scope>
    <source>
        <strain evidence="2 3">B7-9</strain>
    </source>
</reference>
<accession>A0A2H3KNX8</accession>
<protein>
    <recommendedName>
        <fullName evidence="4">Ferric oxidoreductase domain-containing protein</fullName>
    </recommendedName>
</protein>
<feature type="transmembrane region" description="Helical" evidence="1">
    <location>
        <begin position="43"/>
        <end position="68"/>
    </location>
</feature>
<evidence type="ECO:0000313" key="3">
    <source>
        <dbReference type="Proteomes" id="UP000220922"/>
    </source>
</evidence>
<organism evidence="2 3">
    <name type="scientific">Candidatus Chloroploca asiatica</name>
    <dbReference type="NCBI Taxonomy" id="1506545"/>
    <lineage>
        <taxon>Bacteria</taxon>
        <taxon>Bacillati</taxon>
        <taxon>Chloroflexota</taxon>
        <taxon>Chloroflexia</taxon>
        <taxon>Chloroflexales</taxon>
        <taxon>Chloroflexineae</taxon>
        <taxon>Oscillochloridaceae</taxon>
        <taxon>Candidatus Chloroploca</taxon>
    </lineage>
</organism>
<keyword evidence="1" id="KW-1133">Transmembrane helix</keyword>
<dbReference type="Proteomes" id="UP000220922">
    <property type="component" value="Unassembled WGS sequence"/>
</dbReference>
<dbReference type="EMBL" id="LYXE01000063">
    <property type="protein sequence ID" value="PDV99918.1"/>
    <property type="molecule type" value="Genomic_DNA"/>
</dbReference>
<evidence type="ECO:0000313" key="2">
    <source>
        <dbReference type="EMBL" id="PDV99918.1"/>
    </source>
</evidence>
<comment type="caution">
    <text evidence="2">The sequence shown here is derived from an EMBL/GenBank/DDBJ whole genome shotgun (WGS) entry which is preliminary data.</text>
</comment>
<feature type="transmembrane region" description="Helical" evidence="1">
    <location>
        <begin position="161"/>
        <end position="179"/>
    </location>
</feature>
<gene>
    <name evidence="2" type="ORF">A9Q02_00095</name>
</gene>
<proteinExistence type="predicted"/>
<evidence type="ECO:0000256" key="1">
    <source>
        <dbReference type="SAM" id="Phobius"/>
    </source>
</evidence>
<evidence type="ECO:0008006" key="4">
    <source>
        <dbReference type="Google" id="ProtNLM"/>
    </source>
</evidence>
<keyword evidence="3" id="KW-1185">Reference proteome</keyword>
<name>A0A2H3KNX8_9CHLR</name>
<feature type="transmembrane region" description="Helical" evidence="1">
    <location>
        <begin position="130"/>
        <end position="149"/>
    </location>
</feature>
<feature type="transmembrane region" description="Helical" evidence="1">
    <location>
        <begin position="89"/>
        <end position="110"/>
    </location>
</feature>
<sequence>MSPQALIGLLLGAILGAFAAVVVLPTWLPGLSASLLGAEPKAYWYLARSSAMVAYALLWLSMVFGLLMTNRLARLWPGGPVAFDLHQHTSLLGLAFAIFHGLILLGDTYIQASLWQLLLPFGYQGFAPFWVGLGQLALYGLALVGLSFYVKDRIGRAMWRLIHFLSFLVFIFALIHGIWSGSDSSNGMISGFYWLSGGTILFLTVYRVLVSRQAKRPEKSKQATPVL</sequence>